<evidence type="ECO:0000313" key="2">
    <source>
        <dbReference type="Proteomes" id="UP000663720"/>
    </source>
</evidence>
<dbReference type="AlphaFoldDB" id="A0A975B6X0"/>
<dbReference type="RefSeq" id="WP_207691644.1">
    <property type="nucleotide sequence ID" value="NZ_CP061799.1"/>
</dbReference>
<gene>
    <name evidence="1" type="ORF">dnl_22290</name>
</gene>
<keyword evidence="2" id="KW-1185">Reference proteome</keyword>
<accession>A0A975B6X0</accession>
<dbReference type="EMBL" id="CP061799">
    <property type="protein sequence ID" value="QTA79945.1"/>
    <property type="molecule type" value="Genomic_DNA"/>
</dbReference>
<reference evidence="1" key="1">
    <citation type="journal article" date="2021" name="Microb. Physiol.">
        <title>Proteogenomic Insights into the Physiology of Marine, Sulfate-Reducing, Filamentous Desulfonema limicola and Desulfonema magnum.</title>
        <authorList>
            <person name="Schnaars V."/>
            <person name="Wohlbrand L."/>
            <person name="Scheve S."/>
            <person name="Hinrichs C."/>
            <person name="Reinhardt R."/>
            <person name="Rabus R."/>
        </authorList>
    </citation>
    <scope>NUCLEOTIDE SEQUENCE</scope>
    <source>
        <strain evidence="1">5ac10</strain>
    </source>
</reference>
<dbReference type="Proteomes" id="UP000663720">
    <property type="component" value="Chromosome"/>
</dbReference>
<dbReference type="SUPFAM" id="SSF48695">
    <property type="entry name" value="Multiheme cytochromes"/>
    <property type="match status" value="1"/>
</dbReference>
<sequence length="145" mass="15002">MDETMIRMMQLGGKGYSCSQIILQLALEMQGEENPELIRAMSGLAYGCGAGTGTCGALTGGCCLIGLYAGKGRDEEQGSDQLMLMLTSLSDWFIEKIGDSHGSISCEAVTGGQGPAASAAKCGEITAKTYEKALEILAAGGFDLC</sequence>
<proteinExistence type="predicted"/>
<dbReference type="InterPro" id="IPR010181">
    <property type="entry name" value="CGCAxxGCC_motif"/>
</dbReference>
<organism evidence="1 2">
    <name type="scientific">Desulfonema limicola</name>
    <dbReference type="NCBI Taxonomy" id="45656"/>
    <lineage>
        <taxon>Bacteria</taxon>
        <taxon>Pseudomonadati</taxon>
        <taxon>Thermodesulfobacteriota</taxon>
        <taxon>Desulfobacteria</taxon>
        <taxon>Desulfobacterales</taxon>
        <taxon>Desulfococcaceae</taxon>
        <taxon>Desulfonema</taxon>
    </lineage>
</organism>
<evidence type="ECO:0000313" key="1">
    <source>
        <dbReference type="EMBL" id="QTA79945.1"/>
    </source>
</evidence>
<dbReference type="InterPro" id="IPR036280">
    <property type="entry name" value="Multihaem_cyt_sf"/>
</dbReference>
<name>A0A975B6X0_9BACT</name>
<dbReference type="KEGG" id="dli:dnl_22290"/>
<protein>
    <submittedName>
        <fullName evidence="1">Redox-active protein domain-containing</fullName>
    </submittedName>
</protein>
<dbReference type="Pfam" id="PF09719">
    <property type="entry name" value="C_GCAxxG_C_C"/>
    <property type="match status" value="1"/>
</dbReference>
<dbReference type="NCBIfam" id="NF045669">
    <property type="entry name" value="DVU1555_fam_CGA"/>
    <property type="match status" value="1"/>
</dbReference>